<sequence>MGLRSDCLAGVVVEAVVVKVLYVIRGEWQCNEECAAGNVPEPHASSPLPPQHAGGLTRPHSGTTKAERCMTIGDGVWQWWAVGFRVKPRSRSLTLCWAKLLFMCSGIPCMSRNTLNNVKFTVHCFANESQAHKQPQEIYKCATPTVFNTDTNN</sequence>
<evidence type="ECO:0000313" key="3">
    <source>
        <dbReference type="Proteomes" id="UP000324222"/>
    </source>
</evidence>
<evidence type="ECO:0000256" key="1">
    <source>
        <dbReference type="SAM" id="MobiDB-lite"/>
    </source>
</evidence>
<accession>A0A5B7EVJ8</accession>
<comment type="caution">
    <text evidence="2">The sequence shown here is derived from an EMBL/GenBank/DDBJ whole genome shotgun (WGS) entry which is preliminary data.</text>
</comment>
<dbReference type="Proteomes" id="UP000324222">
    <property type="component" value="Unassembled WGS sequence"/>
</dbReference>
<gene>
    <name evidence="2" type="ORF">E2C01_029810</name>
</gene>
<feature type="region of interest" description="Disordered" evidence="1">
    <location>
        <begin position="41"/>
        <end position="60"/>
    </location>
</feature>
<evidence type="ECO:0000313" key="2">
    <source>
        <dbReference type="EMBL" id="MPC36354.1"/>
    </source>
</evidence>
<proteinExistence type="predicted"/>
<protein>
    <submittedName>
        <fullName evidence="2">Uncharacterized protein</fullName>
    </submittedName>
</protein>
<dbReference type="EMBL" id="VSRR010003496">
    <property type="protein sequence ID" value="MPC36354.1"/>
    <property type="molecule type" value="Genomic_DNA"/>
</dbReference>
<reference evidence="2 3" key="1">
    <citation type="submission" date="2019-05" db="EMBL/GenBank/DDBJ databases">
        <title>Another draft genome of Portunus trituberculatus and its Hox gene families provides insights of decapod evolution.</title>
        <authorList>
            <person name="Jeong J.-H."/>
            <person name="Song I."/>
            <person name="Kim S."/>
            <person name="Choi T."/>
            <person name="Kim D."/>
            <person name="Ryu S."/>
            <person name="Kim W."/>
        </authorList>
    </citation>
    <scope>NUCLEOTIDE SEQUENCE [LARGE SCALE GENOMIC DNA]</scope>
    <source>
        <tissue evidence="2">Muscle</tissue>
    </source>
</reference>
<dbReference type="AlphaFoldDB" id="A0A5B7EVJ8"/>
<keyword evidence="3" id="KW-1185">Reference proteome</keyword>
<name>A0A5B7EVJ8_PORTR</name>
<organism evidence="2 3">
    <name type="scientific">Portunus trituberculatus</name>
    <name type="common">Swimming crab</name>
    <name type="synonym">Neptunus trituberculatus</name>
    <dbReference type="NCBI Taxonomy" id="210409"/>
    <lineage>
        <taxon>Eukaryota</taxon>
        <taxon>Metazoa</taxon>
        <taxon>Ecdysozoa</taxon>
        <taxon>Arthropoda</taxon>
        <taxon>Crustacea</taxon>
        <taxon>Multicrustacea</taxon>
        <taxon>Malacostraca</taxon>
        <taxon>Eumalacostraca</taxon>
        <taxon>Eucarida</taxon>
        <taxon>Decapoda</taxon>
        <taxon>Pleocyemata</taxon>
        <taxon>Brachyura</taxon>
        <taxon>Eubrachyura</taxon>
        <taxon>Portunoidea</taxon>
        <taxon>Portunidae</taxon>
        <taxon>Portuninae</taxon>
        <taxon>Portunus</taxon>
    </lineage>
</organism>